<feature type="transmembrane region" description="Helical" evidence="1">
    <location>
        <begin position="15"/>
        <end position="32"/>
    </location>
</feature>
<dbReference type="EMBL" id="AP014940">
    <property type="protein sequence ID" value="BAV96211.1"/>
    <property type="molecule type" value="Genomic_DNA"/>
</dbReference>
<accession>A0AAU9ALY6</accession>
<keyword evidence="1" id="KW-0812">Transmembrane</keyword>
<evidence type="ECO:0000313" key="3">
    <source>
        <dbReference type="Proteomes" id="UP000218824"/>
    </source>
</evidence>
<keyword evidence="1" id="KW-0472">Membrane</keyword>
<sequence>MLTSSDFLQAVRPAFIVYALAMASTGAALRFAPDDARHAAARTPAALQWVQRTQRSLAHQSAAPSVALAARPLRAGFRTGFRTGLGAHAGRCAATAAQALPVDAVATRGASVAGVLAGLP</sequence>
<evidence type="ECO:0000313" key="2">
    <source>
        <dbReference type="EMBL" id="BAV96211.1"/>
    </source>
</evidence>
<dbReference type="RefSeq" id="WP_096376680.1">
    <property type="nucleotide sequence ID" value="NZ_AP014940.1"/>
</dbReference>
<dbReference type="GeneID" id="83062624"/>
<keyword evidence="1" id="KW-1133">Transmembrane helix</keyword>
<evidence type="ECO:0000256" key="1">
    <source>
        <dbReference type="SAM" id="Phobius"/>
    </source>
</evidence>
<dbReference type="KEGG" id="lem:LEN_0724"/>
<name>A0AAU9ALY6_LYSEN</name>
<proteinExistence type="predicted"/>
<protein>
    <submittedName>
        <fullName evidence="2">Uncharacterized protein</fullName>
    </submittedName>
</protein>
<organism evidence="2 3">
    <name type="scientific">Lysobacter enzymogenes</name>
    <dbReference type="NCBI Taxonomy" id="69"/>
    <lineage>
        <taxon>Bacteria</taxon>
        <taxon>Pseudomonadati</taxon>
        <taxon>Pseudomonadota</taxon>
        <taxon>Gammaproteobacteria</taxon>
        <taxon>Lysobacterales</taxon>
        <taxon>Lysobacteraceae</taxon>
        <taxon>Lysobacter</taxon>
    </lineage>
</organism>
<dbReference type="AlphaFoldDB" id="A0AAU9ALY6"/>
<gene>
    <name evidence="2" type="ORF">LEN_0724</name>
</gene>
<reference evidence="2 3" key="1">
    <citation type="journal article" date="2017" name="DNA Res.">
        <title>Complete genome sequence and expression profile of the commercial lytic enzyme producer Lysobacter enzymogenes M497-1.</title>
        <authorList>
            <person name="Takami H."/>
            <person name="Toyoda A."/>
            <person name="Uchiyama I."/>
            <person name="Itoh T."/>
            <person name="Takaki Y."/>
            <person name="Arai W."/>
            <person name="Nishi S."/>
            <person name="Kawai M."/>
            <person name="Shinya K."/>
            <person name="Ikeda H."/>
        </authorList>
    </citation>
    <scope>NUCLEOTIDE SEQUENCE [LARGE SCALE GENOMIC DNA]</scope>
    <source>
        <strain evidence="2 3">M497-1</strain>
    </source>
</reference>
<dbReference type="Proteomes" id="UP000218824">
    <property type="component" value="Chromosome"/>
</dbReference>